<keyword evidence="2" id="KW-1133">Transmembrane helix</keyword>
<dbReference type="InterPro" id="IPR011009">
    <property type="entry name" value="Kinase-like_dom_sf"/>
</dbReference>
<dbReference type="InterPro" id="IPR000719">
    <property type="entry name" value="Prot_kinase_dom"/>
</dbReference>
<reference evidence="4 5" key="1">
    <citation type="journal article" date="2022" name="bioRxiv">
        <title>Genomics of Preaxostyla Flagellates Illuminates Evolutionary Transitions and the Path Towards Mitochondrial Loss.</title>
        <authorList>
            <person name="Novak L.V.F."/>
            <person name="Treitli S.C."/>
            <person name="Pyrih J."/>
            <person name="Halakuc P."/>
            <person name="Pipaliya S.V."/>
            <person name="Vacek V."/>
            <person name="Brzon O."/>
            <person name="Soukal P."/>
            <person name="Eme L."/>
            <person name="Dacks J.B."/>
            <person name="Karnkowska A."/>
            <person name="Elias M."/>
            <person name="Hampl V."/>
        </authorList>
    </citation>
    <scope>NUCLEOTIDE SEQUENCE [LARGE SCALE GENOMIC DNA]</scope>
    <source>
        <strain evidence="4">NAU3</strain>
        <tissue evidence="4">Gut</tissue>
    </source>
</reference>
<name>A0ABQ9YIZ9_9EUKA</name>
<keyword evidence="2" id="KW-0472">Membrane</keyword>
<feature type="domain" description="Protein kinase" evidence="3">
    <location>
        <begin position="2334"/>
        <end position="2725"/>
    </location>
</feature>
<dbReference type="InterPro" id="IPR011050">
    <property type="entry name" value="Pectin_lyase_fold/virulence"/>
</dbReference>
<protein>
    <recommendedName>
        <fullName evidence="3">Protein kinase domain-containing protein</fullName>
    </recommendedName>
</protein>
<evidence type="ECO:0000256" key="1">
    <source>
        <dbReference type="SAM" id="MobiDB-lite"/>
    </source>
</evidence>
<dbReference type="SUPFAM" id="SSF51126">
    <property type="entry name" value="Pectin lyase-like"/>
    <property type="match status" value="2"/>
</dbReference>
<evidence type="ECO:0000256" key="2">
    <source>
        <dbReference type="SAM" id="Phobius"/>
    </source>
</evidence>
<evidence type="ECO:0000259" key="3">
    <source>
        <dbReference type="PROSITE" id="PS50011"/>
    </source>
</evidence>
<keyword evidence="2" id="KW-0812">Transmembrane</keyword>
<proteinExistence type="predicted"/>
<accession>A0ABQ9YIZ9</accession>
<dbReference type="Pfam" id="PF07714">
    <property type="entry name" value="PK_Tyr_Ser-Thr"/>
    <property type="match status" value="1"/>
</dbReference>
<feature type="compositionally biased region" description="Basic and acidic residues" evidence="1">
    <location>
        <begin position="2579"/>
        <end position="2590"/>
    </location>
</feature>
<dbReference type="SUPFAM" id="SSF56112">
    <property type="entry name" value="Protein kinase-like (PK-like)"/>
    <property type="match status" value="1"/>
</dbReference>
<organism evidence="4 5">
    <name type="scientific">Blattamonas nauphoetae</name>
    <dbReference type="NCBI Taxonomy" id="2049346"/>
    <lineage>
        <taxon>Eukaryota</taxon>
        <taxon>Metamonada</taxon>
        <taxon>Preaxostyla</taxon>
        <taxon>Oxymonadida</taxon>
        <taxon>Blattamonas</taxon>
    </lineage>
</organism>
<feature type="compositionally biased region" description="Polar residues" evidence="1">
    <location>
        <begin position="2552"/>
        <end position="2577"/>
    </location>
</feature>
<feature type="region of interest" description="Disordered" evidence="1">
    <location>
        <begin position="2552"/>
        <end position="2592"/>
    </location>
</feature>
<feature type="transmembrane region" description="Helical" evidence="2">
    <location>
        <begin position="2372"/>
        <end position="2394"/>
    </location>
</feature>
<dbReference type="Proteomes" id="UP001281761">
    <property type="component" value="Unassembled WGS sequence"/>
</dbReference>
<dbReference type="PROSITE" id="PS50011">
    <property type="entry name" value="PROTEIN_KINASE_DOM"/>
    <property type="match status" value="1"/>
</dbReference>
<keyword evidence="5" id="KW-1185">Reference proteome</keyword>
<dbReference type="EMBL" id="JARBJD010000005">
    <property type="protein sequence ID" value="KAK2963718.1"/>
    <property type="molecule type" value="Genomic_DNA"/>
</dbReference>
<dbReference type="InterPro" id="IPR001245">
    <property type="entry name" value="Ser-Thr/Tyr_kinase_cat_dom"/>
</dbReference>
<gene>
    <name evidence="4" type="ORF">BLNAU_1284</name>
</gene>
<sequence length="2745" mass="291469">MFDLRNTTFSLFSTQLVPAQHAFHLDGSTLTLHRTSIVLSSASSPIVSKTSQTVLNEITISANRPDLPLPTLVNSDATNNHATMTGTTICNFVVNPNSPILTTVETPQTISSCVLANLTQLSMSTDDQISSKSCEVMMAGSSVVSVENPLYGCVVPNINTAGSFFFLNSSFTHASASYQNQHFTNTNQYAIIVTDDTVTFDTCTFTGCTSDSSGGSFFFYRTSSDGGAFKTECTKSVLLDDTKVENCRSVGPGGGVVLNCALQNCQATNNNFTNCSGSSGSAIHRNCETTGETTIITGNRFVECISKAGTDYTTIVTSGVVIIRDGKTVVYSSNLFQNNQVGTDKWITAVHHVAFTSISAEYNEESSNIALGVPADQNDRLTSITHSMQDTVPLSQPWCFSGSQWHSSAPSSNPTDTGTALVVYLVHYTSEKFMITTSFVGTHALQLAERITLTTTLSLDMSACNKAGIAKMATESKLDIKLSSLTLSSSPLTQDLFVVDSSSLIIKSSTFPAMEFESTSILCVRGDSTVQVNSITTNTISQSGALAVGGCFVRVEGSSPATITVTGSTFGVCSTTGSGGWGSCDFGEGGKLEVIGTTFTTCTAAGKGDRLLVSHPSLSTCLSATTLSCLGISATIPTTKSETDPFVPLVHATSSGGWEGSILFHLFPHTTEDGAVHLHTQGHHQVGCGKLQLPCLSLDDSLASLKENRTIFFDTSFDLKFGSSRPITQDLSLTSDNPITTLSLFSSDPIHLQNGCLSFSSITFQLPTIVSSSLFVVTGGTLQFPSTVTLVNPTTASLHVAPLIDISGGQLDVDSSVFEFSTKLTMSGASMISQTGGNVIWKGVALSNVECSVDATSKCDSPLTSSLTDGCLLSIGVEGKETSFTNCGSEGDGGVLNVKIVSTGSLSITNTVFKKCCSSKNGGVLFLDLTGTTSSTAYSFSQLTFGAPGSLEACTATAKGQHMFFAVAEGQAEALLTPLNSQSLIPTSPADSSSFSAAELSLLEFKEGDVDMGSVLFVFFKEASNVVVDETENVGLAHPLCGHSYLPCGSVNCGYHNAVPNEANKGSVTMKTDISLLAKLTTTDKEVTMAGAEGKKLTVTADGQFEVPIGKLTFSSITLQIPSIVSSSLFVVAGGSLQFSSTVTLVNPTTASLHVAPLVDISGGQLDVDSSVFEFSTKLTMSGASMISQTGGNVIWKGVALSNVECSADADSNCDSPIASSLSDGSLLSIGVEGKETSFTNCGSEGDGGVLNVKIVSTGSLSITNTVFKKCCSSKNGGVLFLDLTGTTSSTAYSFSQLTFGAPGSLEACTATAKGQHMFFAVTEEQAGVMLTPLNTQSLIPSTPADGSSFSAAELSLLEFREGGVDVGSVLFVFFKEASNVVVDGTDNVGLAHPLCGHAYLPCGSVIGGYDNAGSNEAKVGTVSMKTDISLLAKLTTTGKDVTMAGMEGKKLTITEDGQFEVSAGSLTYSSITLQLTLPLTSTPFVVNGGQLSMTATSSLIHTGTPTSPTILSECLFHVTSGSLSIAGSETTPQQVSSFSAQSPDSCLIRVDTSQHSNSEPSLELIHCEFTNNVGTSAGVISLSGSAGGSLKMDHCFFMANSGSTSKDVLVVGGWAQSVSSSTVIACFSESDLNHLVVEGTPMNTLIPFSVLFVHPTLSDDSSCNQPTVSCSTILKSLTHCTQTEPGSGMHTLRTIEMEANQKERSTLAIATKRVIIKASSTDFVLTWEPLTPSSLLTVSTGSASLVSFVLSLPSDQSTSVLVLSGAGELKLTNLKLDGANPARNGDNLLLASSFIETKIATGSLSLVSVNVSNVDIANHPLISTVGKVEIESCWFENIDRSEYDGKTKASVLQSTLSSSPDILVKNTEFTSCVGNDEERWIELSPTTTMTFSASQFEGSFSASSPLLANSVNNPQKVPNTQFNPYSLLYEFHPANPTQIVVWSEKSVEDHPLCGNVSMPCLTVNEGIALTKVWSVEISTTGILNNTIEVTSAPLTLTGQNAHSTLVFVGQSRILNTHDTFGRLIQLSRLVLDVSQSTLVDDSVFVMEAGSLEITKCSLVSTNNISFSIMNSKTTVQIDELTLTNLNFTSTPFIFSSSDLVTLKQIEVEKCHFSTLVSCASVQKMTVESCHFTGITQPLTRNEEGLCGWSTGLISLSDTNCTLRSSSFVDLDDGGLIVSDSELHIESSTFHDNTPNDAVFVSARKNIACVGESVVVVGSLSGGDGVESSSLWISTNESCLVMKEGKEHLSPLFVPTFDSNNSKVTTENNTFTLSLSGSLLIPCGLYLVVYEVGVGGEGVRGKTKHVPLTSAKDWIETSLKVNLSENEIDLNTKFEWRLTLGYGNECETSESILVKQSLAAERKALTIQMMKWLIPVLVASAALLIIFFFIIICCHRRRKNKSKQPNQQQLTVIDDLPEEKIEEEDFILRQHTAAHVEAGVEVTDCIAKTNATGFTKHQNMDESVKKAEIPEMAEVVRCEDPVDVVMVDKRNTLFNILHKDKTQLPIPKVELQKKIVKGLAYLGTIEPTAPILKKLSTHWILIDASGNPTFLRQDNNTLNTPAANNHQPSQLDHSVQHTADLHPPPDKTGWEDAIQAEPHNPLTQNRSMDTLQSQTSSFFGLGPASVRNAGMSEAIRWQAPEQENGREGYDACKAAVFRLGLVLWEIETGKVPFGEQDAVNASRQLCTGTQPVMEGVGEDLEELIKQCLVLDPKSRLSLLEVAEFFFNKNELTFELSKGFRPPLQQ</sequence>
<evidence type="ECO:0000313" key="5">
    <source>
        <dbReference type="Proteomes" id="UP001281761"/>
    </source>
</evidence>
<comment type="caution">
    <text evidence="4">The sequence shown here is derived from an EMBL/GenBank/DDBJ whole genome shotgun (WGS) entry which is preliminary data.</text>
</comment>
<evidence type="ECO:0000313" key="4">
    <source>
        <dbReference type="EMBL" id="KAK2963718.1"/>
    </source>
</evidence>
<dbReference type="Gene3D" id="1.10.510.10">
    <property type="entry name" value="Transferase(Phosphotransferase) domain 1"/>
    <property type="match status" value="1"/>
</dbReference>